<sequence>MKGYCRLWEFSEQNTLEERKELARRMKRRQPGNVPVVLGRAARSRAFPDRDPGALLESTRLEVGVLVGVMASGPLNALVTYPSTLNHSSFNFARSRCQIIPIIISNILVVMEIK</sequence>
<comment type="caution">
    <text evidence="1">The sequence shown here is derived from an EMBL/GenBank/DDBJ whole genome shotgun (WGS) entry which is preliminary data.</text>
</comment>
<evidence type="ECO:0000313" key="1">
    <source>
        <dbReference type="EMBL" id="MPC94374.1"/>
    </source>
</evidence>
<dbReference type="Proteomes" id="UP000324222">
    <property type="component" value="Unassembled WGS sequence"/>
</dbReference>
<name>A0A5B7JPV6_PORTR</name>
<dbReference type="EMBL" id="VSRR010098276">
    <property type="protein sequence ID" value="MPC94374.1"/>
    <property type="molecule type" value="Genomic_DNA"/>
</dbReference>
<dbReference type="AlphaFoldDB" id="A0A5B7JPV6"/>
<dbReference type="Gene3D" id="3.10.20.90">
    <property type="entry name" value="Phosphatidylinositol 3-kinase Catalytic Subunit, Chain A, domain 1"/>
    <property type="match status" value="1"/>
</dbReference>
<organism evidence="1 2">
    <name type="scientific">Portunus trituberculatus</name>
    <name type="common">Swimming crab</name>
    <name type="synonym">Neptunus trituberculatus</name>
    <dbReference type="NCBI Taxonomy" id="210409"/>
    <lineage>
        <taxon>Eukaryota</taxon>
        <taxon>Metazoa</taxon>
        <taxon>Ecdysozoa</taxon>
        <taxon>Arthropoda</taxon>
        <taxon>Crustacea</taxon>
        <taxon>Multicrustacea</taxon>
        <taxon>Malacostraca</taxon>
        <taxon>Eumalacostraca</taxon>
        <taxon>Eucarida</taxon>
        <taxon>Decapoda</taxon>
        <taxon>Pleocyemata</taxon>
        <taxon>Brachyura</taxon>
        <taxon>Eubrachyura</taxon>
        <taxon>Portunoidea</taxon>
        <taxon>Portunidae</taxon>
        <taxon>Portuninae</taxon>
        <taxon>Portunus</taxon>
    </lineage>
</organism>
<dbReference type="OrthoDB" id="6738456at2759"/>
<reference evidence="1 2" key="1">
    <citation type="submission" date="2019-05" db="EMBL/GenBank/DDBJ databases">
        <title>Another draft genome of Portunus trituberculatus and its Hox gene families provides insights of decapod evolution.</title>
        <authorList>
            <person name="Jeong J.-H."/>
            <person name="Song I."/>
            <person name="Kim S."/>
            <person name="Choi T."/>
            <person name="Kim D."/>
            <person name="Ryu S."/>
            <person name="Kim W."/>
        </authorList>
    </citation>
    <scope>NUCLEOTIDE SEQUENCE [LARGE SCALE GENOMIC DNA]</scope>
    <source>
        <tissue evidence="1">Muscle</tissue>
    </source>
</reference>
<accession>A0A5B7JPV6</accession>
<proteinExistence type="predicted"/>
<evidence type="ECO:0000313" key="2">
    <source>
        <dbReference type="Proteomes" id="UP000324222"/>
    </source>
</evidence>
<gene>
    <name evidence="1" type="ORF">E2C01_089541</name>
</gene>
<keyword evidence="2" id="KW-1185">Reference proteome</keyword>
<protein>
    <submittedName>
        <fullName evidence="1">Uncharacterized protein</fullName>
    </submittedName>
</protein>